<evidence type="ECO:0000313" key="2">
    <source>
        <dbReference type="EMBL" id="OXN00433.1"/>
    </source>
</evidence>
<evidence type="ECO:0000313" key="3">
    <source>
        <dbReference type="Proteomes" id="UP000215433"/>
    </source>
</evidence>
<protein>
    <submittedName>
        <fullName evidence="2">Uncharacterized protein</fullName>
    </submittedName>
</protein>
<dbReference type="AlphaFoldDB" id="A0A229VXT8"/>
<dbReference type="RefSeq" id="WP_093960460.1">
    <property type="nucleotide sequence ID" value="NZ_NEWD01000016.1"/>
</dbReference>
<evidence type="ECO:0000256" key="1">
    <source>
        <dbReference type="SAM" id="MobiDB-lite"/>
    </source>
</evidence>
<reference evidence="2 3" key="1">
    <citation type="submission" date="2017-05" db="EMBL/GenBank/DDBJ databases">
        <title>Bifidobacterium vansinderenii sp. nov.</title>
        <authorList>
            <person name="Lugli G.A."/>
            <person name="Duranti S."/>
            <person name="Mangifesta M."/>
        </authorList>
    </citation>
    <scope>NUCLEOTIDE SEQUENCE [LARGE SCALE GENOMIC DNA]</scope>
    <source>
        <strain evidence="2 3">Tam10B</strain>
    </source>
</reference>
<accession>A0A229VXT8</accession>
<proteinExistence type="predicted"/>
<sequence length="170" mass="18266">MLGMVIVVQLRKWVALHRDVELTASDVDELISIVDDADDSLGMLDTLRVAAEEAGTRAGSGLALLLTHADPADKPFEVRGELADDDAGSLAAGFYSRLNAAMNGYDGTVERDAIRVHLTGEDGEAYGREVLLTVLQDIADLAYAQQQMEQQGRMRSAGDKGTWTGDEASK</sequence>
<dbReference type="Proteomes" id="UP000215433">
    <property type="component" value="Unassembled WGS sequence"/>
</dbReference>
<name>A0A229VXT8_9BIFI</name>
<dbReference type="EMBL" id="NEWD01000016">
    <property type="protein sequence ID" value="OXN00433.1"/>
    <property type="molecule type" value="Genomic_DNA"/>
</dbReference>
<keyword evidence="3" id="KW-1185">Reference proteome</keyword>
<feature type="region of interest" description="Disordered" evidence="1">
    <location>
        <begin position="149"/>
        <end position="170"/>
    </location>
</feature>
<comment type="caution">
    <text evidence="2">The sequence shown here is derived from an EMBL/GenBank/DDBJ whole genome shotgun (WGS) entry which is preliminary data.</text>
</comment>
<organism evidence="2 3">
    <name type="scientific">Bifidobacterium vansinderenii</name>
    <dbReference type="NCBI Taxonomy" id="1984871"/>
    <lineage>
        <taxon>Bacteria</taxon>
        <taxon>Bacillati</taxon>
        <taxon>Actinomycetota</taxon>
        <taxon>Actinomycetes</taxon>
        <taxon>Bifidobacteriales</taxon>
        <taxon>Bifidobacteriaceae</taxon>
        <taxon>Bifidobacterium</taxon>
    </lineage>
</organism>
<gene>
    <name evidence="2" type="ORF">Tam10B_1303</name>
</gene>